<dbReference type="Proteomes" id="UP001177744">
    <property type="component" value="Unassembled WGS sequence"/>
</dbReference>
<comment type="caution">
    <text evidence="1">The sequence shown here is derived from an EMBL/GenBank/DDBJ whole genome shotgun (WGS) entry which is preliminary data.</text>
</comment>
<keyword evidence="2" id="KW-1185">Reference proteome</keyword>
<proteinExistence type="predicted"/>
<evidence type="ECO:0000313" key="1">
    <source>
        <dbReference type="EMBL" id="KAK1345732.1"/>
    </source>
</evidence>
<accession>A0AA40IAY9</accession>
<dbReference type="AlphaFoldDB" id="A0AA40IAY9"/>
<protein>
    <submittedName>
        <fullName evidence="1">Uncharacterized protein</fullName>
    </submittedName>
</protein>
<reference evidence="1" key="1">
    <citation type="submission" date="2023-06" db="EMBL/GenBank/DDBJ databases">
        <title>Reference genome for the Northern bat (Eptesicus nilssonii), a most northern bat species.</title>
        <authorList>
            <person name="Laine V.N."/>
            <person name="Pulliainen A.T."/>
            <person name="Lilley T.M."/>
        </authorList>
    </citation>
    <scope>NUCLEOTIDE SEQUENCE</scope>
    <source>
        <strain evidence="1">BLF_Eptnil</strain>
        <tissue evidence="1">Kidney</tissue>
    </source>
</reference>
<name>A0AA40IAY9_CNENI</name>
<gene>
    <name evidence="1" type="ORF">QTO34_008196</name>
</gene>
<evidence type="ECO:0000313" key="2">
    <source>
        <dbReference type="Proteomes" id="UP001177744"/>
    </source>
</evidence>
<dbReference type="EMBL" id="JAULJE010000002">
    <property type="protein sequence ID" value="KAK1345732.1"/>
    <property type="molecule type" value="Genomic_DNA"/>
</dbReference>
<organism evidence="1 2">
    <name type="scientific">Cnephaeus nilssonii</name>
    <name type="common">Northern bat</name>
    <name type="synonym">Eptesicus nilssonii</name>
    <dbReference type="NCBI Taxonomy" id="3371016"/>
    <lineage>
        <taxon>Eukaryota</taxon>
        <taxon>Metazoa</taxon>
        <taxon>Chordata</taxon>
        <taxon>Craniata</taxon>
        <taxon>Vertebrata</taxon>
        <taxon>Euteleostomi</taxon>
        <taxon>Mammalia</taxon>
        <taxon>Eutheria</taxon>
        <taxon>Laurasiatheria</taxon>
        <taxon>Chiroptera</taxon>
        <taxon>Yangochiroptera</taxon>
        <taxon>Vespertilionidae</taxon>
        <taxon>Cnephaeus</taxon>
    </lineage>
</organism>
<sequence>MILLTLGRGNPEQGIRDTPLRQRLHLAGICRYKYVNMQRKFQKCLHLFIDPLAKEEECISIDVVEPLYNAIKSFNRNLYRQFICYPQEVIPTFKMLSMRSSLILNLTES</sequence>